<name>A0ABQ0H4H5_9HYPH</name>
<gene>
    <name evidence="3" type="ORF">PPNSA23_37450</name>
</gene>
<sequence length="566" mass="60725">MGTIVNAKGVELYYSGTPTHHFSATNSGPELYGTVQNDAFWGDSSVYVTMFGGKGDDIYHLYSSKNKAFETAGEGVDTIDTWMSYRLPDNFENLIVTGSNRYAFGNDGDNIITGGSGQQTIDGGMGDDVLVGGAGNDIFALTKGHGSDLIHDFEAGDTVRLTGYGFTSYTEILAQTSQVGDDVRVDLGDGESLVLAGTTIADLDPGQFKYGLDTSGMSLTFSDNFDTLDLWNGESGTWNSNYWWGGENGNSLHGNNELQWYIDTNYEPTSSVNPFSVDNGVLTITAAQAPDDIKPYINDYDYTSGMLTTHESFVQTYGYFEMRADLPETQGLWPAFWLLPENGDWPPELDVVEMIGQQPNTLHHTAHSGATGEHTQDRSTVHVADTEGFHTYGVLWTPETLTWYVDGTEVASTDTPEDMHEPMYMIANLAVGGLAGAPADGLATPGEMKIDYIRAYSLDSLVQASASTLIDTSETAIAATASTTSPMMETASTAEHRETDVPLFINQGTHAAGGEGGYAGQIHTAGSGSSAELQHSAADVAHLDPDAGTQVPGDYWFDPEPIGTLV</sequence>
<dbReference type="Gene3D" id="2.60.120.200">
    <property type="match status" value="1"/>
</dbReference>
<dbReference type="InterPro" id="IPR013320">
    <property type="entry name" value="ConA-like_dom_sf"/>
</dbReference>
<dbReference type="PROSITE" id="PS51762">
    <property type="entry name" value="GH16_2"/>
    <property type="match status" value="1"/>
</dbReference>
<keyword evidence="4" id="KW-1185">Reference proteome</keyword>
<dbReference type="CDD" id="cd08023">
    <property type="entry name" value="GH16_laminarinase_like"/>
    <property type="match status" value="1"/>
</dbReference>
<accession>A0ABQ0H4H5</accession>
<dbReference type="InterPro" id="IPR050546">
    <property type="entry name" value="Glycosyl_Hydrlase_16"/>
</dbReference>
<dbReference type="InterPro" id="IPR011049">
    <property type="entry name" value="Serralysin-like_metalloprot_C"/>
</dbReference>
<dbReference type="InterPro" id="IPR000757">
    <property type="entry name" value="Beta-glucanase-like"/>
</dbReference>
<dbReference type="InterPro" id="IPR001343">
    <property type="entry name" value="Hemolysn_Ca-bd"/>
</dbReference>
<evidence type="ECO:0000256" key="1">
    <source>
        <dbReference type="ARBA" id="ARBA00006865"/>
    </source>
</evidence>
<dbReference type="Pfam" id="PF00353">
    <property type="entry name" value="HemolysinCabind"/>
    <property type="match status" value="1"/>
</dbReference>
<organism evidence="3 4">
    <name type="scientific">Phyllobacterium phragmitis</name>
    <dbReference type="NCBI Taxonomy" id="2670329"/>
    <lineage>
        <taxon>Bacteria</taxon>
        <taxon>Pseudomonadati</taxon>
        <taxon>Pseudomonadota</taxon>
        <taxon>Alphaproteobacteria</taxon>
        <taxon>Hyphomicrobiales</taxon>
        <taxon>Phyllobacteriaceae</taxon>
        <taxon>Phyllobacterium</taxon>
    </lineage>
</organism>
<dbReference type="SUPFAM" id="SSF51120">
    <property type="entry name" value="beta-Roll"/>
    <property type="match status" value="1"/>
</dbReference>
<evidence type="ECO:0000313" key="4">
    <source>
        <dbReference type="Proteomes" id="UP001628091"/>
    </source>
</evidence>
<dbReference type="SUPFAM" id="SSF49899">
    <property type="entry name" value="Concanavalin A-like lectins/glucanases"/>
    <property type="match status" value="1"/>
</dbReference>
<dbReference type="Proteomes" id="UP001628091">
    <property type="component" value="Unassembled WGS sequence"/>
</dbReference>
<evidence type="ECO:0000259" key="2">
    <source>
        <dbReference type="PROSITE" id="PS51762"/>
    </source>
</evidence>
<dbReference type="PANTHER" id="PTHR10963:SF55">
    <property type="entry name" value="GLYCOSIDE HYDROLASE FAMILY 16 PROTEIN"/>
    <property type="match status" value="1"/>
</dbReference>
<reference evidence="3 4" key="1">
    <citation type="submission" date="2024-10" db="EMBL/GenBank/DDBJ databases">
        <title>Isolation, draft genome sequencing and identification of Phyllobacterium sp. NSA23, isolated from leaf soil.</title>
        <authorList>
            <person name="Akita H."/>
        </authorList>
    </citation>
    <scope>NUCLEOTIDE SEQUENCE [LARGE SCALE GENOMIC DNA]</scope>
    <source>
        <strain evidence="3 4">NSA23</strain>
    </source>
</reference>
<comment type="caution">
    <text evidence="3">The sequence shown here is derived from an EMBL/GenBank/DDBJ whole genome shotgun (WGS) entry which is preliminary data.</text>
</comment>
<evidence type="ECO:0000313" key="3">
    <source>
        <dbReference type="EMBL" id="GAB1583802.1"/>
    </source>
</evidence>
<protein>
    <submittedName>
        <fullName evidence="3">Family 16 glycosylhydrolase</fullName>
    </submittedName>
</protein>
<dbReference type="PANTHER" id="PTHR10963">
    <property type="entry name" value="GLYCOSYL HYDROLASE-RELATED"/>
    <property type="match status" value="1"/>
</dbReference>
<dbReference type="Gene3D" id="2.150.10.10">
    <property type="entry name" value="Serralysin-like metalloprotease, C-terminal"/>
    <property type="match status" value="1"/>
</dbReference>
<dbReference type="Pfam" id="PF00722">
    <property type="entry name" value="Glyco_hydro_16"/>
    <property type="match status" value="1"/>
</dbReference>
<dbReference type="EMBL" id="BAAFZP010000002">
    <property type="protein sequence ID" value="GAB1583802.1"/>
    <property type="molecule type" value="Genomic_DNA"/>
</dbReference>
<dbReference type="PRINTS" id="PR00313">
    <property type="entry name" value="CABNDNGRPT"/>
</dbReference>
<proteinExistence type="inferred from homology"/>
<comment type="similarity">
    <text evidence="1">Belongs to the glycosyl hydrolase 16 family.</text>
</comment>
<feature type="domain" description="GH16" evidence="2">
    <location>
        <begin position="212"/>
        <end position="461"/>
    </location>
</feature>